<feature type="domain" description="TonB-dependent receptor plug" evidence="7">
    <location>
        <begin position="59"/>
        <end position="167"/>
    </location>
</feature>
<evidence type="ECO:0000259" key="6">
    <source>
        <dbReference type="Pfam" id="PF00593"/>
    </source>
</evidence>
<comment type="similarity">
    <text evidence="4">Belongs to the TonB-dependent receptor family.</text>
</comment>
<feature type="signal peptide" evidence="5">
    <location>
        <begin position="1"/>
        <end position="35"/>
    </location>
</feature>
<dbReference type="InterPro" id="IPR012910">
    <property type="entry name" value="Plug_dom"/>
</dbReference>
<feature type="chain" id="PRO_5045455541" evidence="5">
    <location>
        <begin position="36"/>
        <end position="1005"/>
    </location>
</feature>
<evidence type="ECO:0000256" key="4">
    <source>
        <dbReference type="RuleBase" id="RU003357"/>
    </source>
</evidence>
<dbReference type="RefSeq" id="WP_378115873.1">
    <property type="nucleotide sequence ID" value="NZ_JBHRTF010000002.1"/>
</dbReference>
<dbReference type="PANTHER" id="PTHR40980:SF3">
    <property type="entry name" value="TONB-DEPENDENT RECEPTOR-LIKE BETA-BARREL DOMAIN-CONTAINING PROTEIN"/>
    <property type="match status" value="1"/>
</dbReference>
<keyword evidence="3" id="KW-0998">Cell outer membrane</keyword>
<protein>
    <submittedName>
        <fullName evidence="8">TonB-dependent receptor</fullName>
    </submittedName>
</protein>
<proteinExistence type="inferred from homology"/>
<dbReference type="SUPFAM" id="SSF56935">
    <property type="entry name" value="Porins"/>
    <property type="match status" value="1"/>
</dbReference>
<dbReference type="Pfam" id="PF07715">
    <property type="entry name" value="Plug"/>
    <property type="match status" value="1"/>
</dbReference>
<comment type="subcellular location">
    <subcellularLocation>
        <location evidence="1 4">Cell outer membrane</location>
    </subcellularLocation>
</comment>
<sequence length="1005" mass="109554">MSKTQTINQSASFKKKLVATAVASAMMGVSGIAFAQEGVVEEVVVTGIKASLQRAMDIKRESQGVVDSINAEDIGKFPDTNLAESLQRVTGVSIDRSNGEGSKITVRGLGPDFNLVTLNGRQMPTSGLQGTAVNASRSFDFANIASEGIAGVDVYKTSRATIATGGMGATVNVKTTRPLDAPGLKFTAGVKGVYDQSSTDSDLTPEISGLYSQTFADDTIGVAVSVSNQVREGGYRQVSVPDGWHTQGTAQRDGWFGGFDTAGSTTVQDGDQFLRPQNIEYNFTEFRRERNNAQVVFQYQPIDTLKATLDYTYSDMDIASQTNTTNVWFWEGERVNGTTSKWALGGKNNATGKNVYYPIVFTHAGGDDTVFGVGNFAQINENNSVGLNVEWEATDNLTLTLDFHDSDAESKADSPYGNNNVIQAADYTQRMGATVDFSQDFAALGVLSRANPGTYLDGSSFTAASLQPTGSSLRNSIFENDIQQTQLSGNYKFDDGLIKSIDFGVGKTDNNIHRGLMVAQRDNWAQANGNPADHRDEIFTARSITGDFDAAPGSGVDAFGNTFAQFDRGFIFSFQDAADDVVAVQAPINSNNPVNPAVWPCEDRFCVTNNWTTDQATEETYTSVFAQVNYEYDLGFAVADGSVGVRYEETDVVSSAKVPAYTGIAWTGANEFATVSTPGVFEFTNYEASYDHVLPNFDISLKFENDVIVRGSISETIARANYNDISGGVALGTIRNTEGDASRGDPTLLPHESTNYDLSVEWYYGDASYVSLSAFQKDVDNFVGITTTTETLFDLRNPSAGPRAQAARDAGITDNEQIRQYILANYPETTDGVSRINSVSADPLIQFNVTKPVNERSAEIKGLEFAVQHTLESGFGGQFNYTIVDSDAEYDVTEFDSQFALTGLSDTMNVVAFYETDSFQIRLAYNWRDSFLINTNRQHLNPEFNEEYSQVDLNISYNINEQFSIFAEGLNITDETQRTYSRYKGALQSATELGARYNIGARYTF</sequence>
<dbReference type="NCBIfam" id="TIGR01782">
    <property type="entry name" value="TonB-Xanth-Caul"/>
    <property type="match status" value="1"/>
</dbReference>
<evidence type="ECO:0000256" key="5">
    <source>
        <dbReference type="SAM" id="SignalP"/>
    </source>
</evidence>
<dbReference type="Pfam" id="PF00593">
    <property type="entry name" value="TonB_dep_Rec_b-barrel"/>
    <property type="match status" value="1"/>
</dbReference>
<dbReference type="InterPro" id="IPR037066">
    <property type="entry name" value="Plug_dom_sf"/>
</dbReference>
<dbReference type="PANTHER" id="PTHR40980">
    <property type="entry name" value="PLUG DOMAIN-CONTAINING PROTEIN"/>
    <property type="match status" value="1"/>
</dbReference>
<dbReference type="InterPro" id="IPR036942">
    <property type="entry name" value="Beta-barrel_TonB_sf"/>
</dbReference>
<dbReference type="Gene3D" id="2.40.170.20">
    <property type="entry name" value="TonB-dependent receptor, beta-barrel domain"/>
    <property type="match status" value="1"/>
</dbReference>
<accession>A0ABV7FEE7</accession>
<dbReference type="Gene3D" id="2.170.130.10">
    <property type="entry name" value="TonB-dependent receptor, plug domain"/>
    <property type="match status" value="1"/>
</dbReference>
<comment type="caution">
    <text evidence="8">The sequence shown here is derived from an EMBL/GenBank/DDBJ whole genome shotgun (WGS) entry which is preliminary data.</text>
</comment>
<keyword evidence="8" id="KW-0675">Receptor</keyword>
<organism evidence="8 9">
    <name type="scientific">Cellvibrio fontiphilus</name>
    <dbReference type="NCBI Taxonomy" id="1815559"/>
    <lineage>
        <taxon>Bacteria</taxon>
        <taxon>Pseudomonadati</taxon>
        <taxon>Pseudomonadota</taxon>
        <taxon>Gammaproteobacteria</taxon>
        <taxon>Cellvibrionales</taxon>
        <taxon>Cellvibrionaceae</taxon>
        <taxon>Cellvibrio</taxon>
    </lineage>
</organism>
<evidence type="ECO:0000313" key="8">
    <source>
        <dbReference type="EMBL" id="MFC3114487.1"/>
    </source>
</evidence>
<keyword evidence="9" id="KW-1185">Reference proteome</keyword>
<keyword evidence="4" id="KW-0798">TonB box</keyword>
<evidence type="ECO:0000313" key="9">
    <source>
        <dbReference type="Proteomes" id="UP001595555"/>
    </source>
</evidence>
<evidence type="ECO:0000256" key="3">
    <source>
        <dbReference type="ARBA" id="ARBA00023237"/>
    </source>
</evidence>
<name>A0ABV7FEE7_9GAMM</name>
<dbReference type="EMBL" id="JBHRTF010000002">
    <property type="protein sequence ID" value="MFC3114487.1"/>
    <property type="molecule type" value="Genomic_DNA"/>
</dbReference>
<gene>
    <name evidence="8" type="ORF">ACFODX_02895</name>
</gene>
<keyword evidence="2 4" id="KW-0472">Membrane</keyword>
<evidence type="ECO:0000259" key="7">
    <source>
        <dbReference type="Pfam" id="PF07715"/>
    </source>
</evidence>
<keyword evidence="5" id="KW-0732">Signal</keyword>
<dbReference type="InterPro" id="IPR000531">
    <property type="entry name" value="Beta-barrel_TonB"/>
</dbReference>
<reference evidence="9" key="1">
    <citation type="journal article" date="2019" name="Int. J. Syst. Evol. Microbiol.">
        <title>The Global Catalogue of Microorganisms (GCM) 10K type strain sequencing project: providing services to taxonomists for standard genome sequencing and annotation.</title>
        <authorList>
            <consortium name="The Broad Institute Genomics Platform"/>
            <consortium name="The Broad Institute Genome Sequencing Center for Infectious Disease"/>
            <person name="Wu L."/>
            <person name="Ma J."/>
        </authorList>
    </citation>
    <scope>NUCLEOTIDE SEQUENCE [LARGE SCALE GENOMIC DNA]</scope>
    <source>
        <strain evidence="9">KCTC 52237</strain>
    </source>
</reference>
<evidence type="ECO:0000256" key="1">
    <source>
        <dbReference type="ARBA" id="ARBA00004442"/>
    </source>
</evidence>
<dbReference type="InterPro" id="IPR010104">
    <property type="entry name" value="TonB_rcpt_bac"/>
</dbReference>
<dbReference type="Proteomes" id="UP001595555">
    <property type="component" value="Unassembled WGS sequence"/>
</dbReference>
<feature type="domain" description="TonB-dependent receptor-like beta-barrel" evidence="6">
    <location>
        <begin position="450"/>
        <end position="972"/>
    </location>
</feature>
<evidence type="ECO:0000256" key="2">
    <source>
        <dbReference type="ARBA" id="ARBA00023136"/>
    </source>
</evidence>